<dbReference type="Pfam" id="PF03730">
    <property type="entry name" value="Ku_C"/>
    <property type="match status" value="1"/>
</dbReference>
<evidence type="ECO:0000256" key="6">
    <source>
        <dbReference type="ARBA" id="ARBA00022454"/>
    </source>
</evidence>
<reference evidence="20" key="2">
    <citation type="submission" date="2015-01" db="EMBL/GenBank/DDBJ databases">
        <title>Evolutionary Origins and Diversification of the Mycorrhizal Mutualists.</title>
        <authorList>
            <consortium name="DOE Joint Genome Institute"/>
            <consortium name="Mycorrhizal Genomics Consortium"/>
            <person name="Kohler A."/>
            <person name="Kuo A."/>
            <person name="Nagy L.G."/>
            <person name="Floudas D."/>
            <person name="Copeland A."/>
            <person name="Barry K.W."/>
            <person name="Cichocki N."/>
            <person name="Veneault-Fourrey C."/>
            <person name="LaButti K."/>
            <person name="Lindquist E.A."/>
            <person name="Lipzen A."/>
            <person name="Lundell T."/>
            <person name="Morin E."/>
            <person name="Murat C."/>
            <person name="Riley R."/>
            <person name="Ohm R."/>
            <person name="Sun H."/>
            <person name="Tunlid A."/>
            <person name="Henrissat B."/>
            <person name="Grigoriev I.V."/>
            <person name="Hibbett D.S."/>
            <person name="Martin F."/>
        </authorList>
    </citation>
    <scope>NUCLEOTIDE SEQUENCE [LARGE SCALE GENOMIC DNA]</scope>
    <source>
        <strain evidence="20">MAFF 305830</strain>
    </source>
</reference>
<proteinExistence type="inferred from homology"/>
<evidence type="ECO:0000313" key="20">
    <source>
        <dbReference type="Proteomes" id="UP000054097"/>
    </source>
</evidence>
<gene>
    <name evidence="19" type="ORF">M408DRAFT_326109</name>
</gene>
<dbReference type="InterPro" id="IPR027388">
    <property type="entry name" value="Ku70_bridge/pillars_dom_sf"/>
</dbReference>
<dbReference type="SUPFAM" id="SSF53300">
    <property type="entry name" value="vWA-like"/>
    <property type="match status" value="1"/>
</dbReference>
<evidence type="ECO:0000256" key="16">
    <source>
        <dbReference type="ARBA" id="ARBA00023242"/>
    </source>
</evidence>
<keyword evidence="16" id="KW-0539">Nucleus</keyword>
<dbReference type="OrthoDB" id="761538at2759"/>
<keyword evidence="11" id="KW-0067">ATP-binding</keyword>
<keyword evidence="7" id="KW-0547">Nucleotide-binding</keyword>
<evidence type="ECO:0000256" key="1">
    <source>
        <dbReference type="ARBA" id="ARBA00004123"/>
    </source>
</evidence>
<evidence type="ECO:0000256" key="14">
    <source>
        <dbReference type="ARBA" id="ARBA00023172"/>
    </source>
</evidence>
<protein>
    <recommendedName>
        <fullName evidence="5">ATP-dependent DNA helicase II subunit 1</fullName>
        <ecNumber evidence="4">3.6.4.12</ecNumber>
    </recommendedName>
    <alternativeName>
        <fullName evidence="17">ATP-dependent DNA helicase II subunit Ku70</fullName>
    </alternativeName>
</protein>
<dbReference type="STRING" id="933852.A0A0C3B982"/>
<dbReference type="InterPro" id="IPR005161">
    <property type="entry name" value="Ku_N"/>
</dbReference>
<dbReference type="Gene3D" id="4.10.970.10">
    <property type="entry name" value="Ku70, bridge and pillars"/>
    <property type="match status" value="1"/>
</dbReference>
<evidence type="ECO:0000256" key="8">
    <source>
        <dbReference type="ARBA" id="ARBA00022763"/>
    </source>
</evidence>
<dbReference type="GO" id="GO:0003690">
    <property type="term" value="F:double-stranded DNA binding"/>
    <property type="evidence" value="ECO:0007669"/>
    <property type="project" value="TreeGrafter"/>
</dbReference>
<evidence type="ECO:0000256" key="11">
    <source>
        <dbReference type="ARBA" id="ARBA00022840"/>
    </source>
</evidence>
<dbReference type="Pfam" id="PF03731">
    <property type="entry name" value="Ku_N"/>
    <property type="match status" value="1"/>
</dbReference>
<dbReference type="InterPro" id="IPR006164">
    <property type="entry name" value="DNA_bd_Ku70/Ku80"/>
</dbReference>
<evidence type="ECO:0000259" key="18">
    <source>
        <dbReference type="PROSITE" id="PS50800"/>
    </source>
</evidence>
<keyword evidence="13" id="KW-0238">DNA-binding</keyword>
<dbReference type="SMART" id="SM00559">
    <property type="entry name" value="Ku78"/>
    <property type="match status" value="1"/>
</dbReference>
<feature type="domain" description="SAP" evidence="18">
    <location>
        <begin position="616"/>
        <end position="650"/>
    </location>
</feature>
<dbReference type="GO" id="GO:0006303">
    <property type="term" value="P:double-strand break repair via nonhomologous end joining"/>
    <property type="evidence" value="ECO:0007669"/>
    <property type="project" value="InterPro"/>
</dbReference>
<dbReference type="GO" id="GO:0043564">
    <property type="term" value="C:Ku70:Ku80 complex"/>
    <property type="evidence" value="ECO:0007669"/>
    <property type="project" value="InterPro"/>
</dbReference>
<keyword evidence="8" id="KW-0227">DNA damage</keyword>
<dbReference type="GO" id="GO:0003678">
    <property type="term" value="F:DNA helicase activity"/>
    <property type="evidence" value="ECO:0007669"/>
    <property type="project" value="UniProtKB-EC"/>
</dbReference>
<organism evidence="19 20">
    <name type="scientific">Serendipita vermifera MAFF 305830</name>
    <dbReference type="NCBI Taxonomy" id="933852"/>
    <lineage>
        <taxon>Eukaryota</taxon>
        <taxon>Fungi</taxon>
        <taxon>Dikarya</taxon>
        <taxon>Basidiomycota</taxon>
        <taxon>Agaricomycotina</taxon>
        <taxon>Agaricomycetes</taxon>
        <taxon>Sebacinales</taxon>
        <taxon>Serendipitaceae</taxon>
        <taxon>Serendipita</taxon>
    </lineage>
</organism>
<dbReference type="CDD" id="cd00788">
    <property type="entry name" value="KU70"/>
    <property type="match status" value="1"/>
</dbReference>
<dbReference type="InterPro" id="IPR006165">
    <property type="entry name" value="Ku70"/>
</dbReference>
<keyword evidence="6" id="KW-0158">Chromosome</keyword>
<comment type="subcellular location">
    <subcellularLocation>
        <location evidence="2">Chromosome</location>
        <location evidence="2">Telomere</location>
    </subcellularLocation>
    <subcellularLocation>
        <location evidence="1">Nucleus</location>
    </subcellularLocation>
</comment>
<dbReference type="GO" id="GO:0000781">
    <property type="term" value="C:chromosome, telomeric region"/>
    <property type="evidence" value="ECO:0007669"/>
    <property type="project" value="UniProtKB-SubCell"/>
</dbReference>
<dbReference type="PROSITE" id="PS50800">
    <property type="entry name" value="SAP"/>
    <property type="match status" value="1"/>
</dbReference>
<dbReference type="SUPFAM" id="SSF100939">
    <property type="entry name" value="SPOC domain-like"/>
    <property type="match status" value="1"/>
</dbReference>
<dbReference type="Gene3D" id="1.10.720.30">
    <property type="entry name" value="SAP domain"/>
    <property type="match status" value="1"/>
</dbReference>
<sequence length="653" mass="72327">MQANNAWDILADEEDDELQLNGYLESLKDVILFAIDCSPSMLAPQPNTSKKSSQATAEGASPMYSHLFATLRGAVALMKKKAMNEPNDMVGIILFNTMEKYGTEQEETALGSHITVFQSIGQVNADVIQKIMTILHSVEAGSSTLEEKFRPWSRRVAMSDVFSGCNVILREQAPNSATKRVFLVTDEDDPHGGSFHLDTTAKNTLRDLYSRGVTLEPFFISTPAKPFKVTKRYIDILSRSTEDDENAVQTIPAVIEGFSRFLEQLAIKEAPKRSQFSTKMTIGNGFTIGVKGYGLVVEQKKGTPKTFLDVDGELKELESKTAYFAEGTLDETIKGPVVYGMSLATVPRTGDDGPDQGAVSENVESGVVPYSQVYYTAEDVKSFRTLGLEPGIKILGFKDADTLVFEDNIKHSYFIYPNEAVYKGSIRAFNALLKTLVAKEKIGLALALFRRNSSPYFYAMVPQEEVLDADEVQERPPGFHMIPLPYADDIRAAPVDEALQASDDLVTAASAWIKKLKINKGYMPDAYPNPALNLFNSQLEAIALRDEFDLESFSDTTMPQKDVILQRAGPLVEVWKEVLSEDPNVNVVVVKTSGKRKAEVAVDELEIREHYENGTLAKLNMDKLKAFLRGKSLQTTGKKQDLLDRTSQWLGAN</sequence>
<keyword evidence="15" id="KW-0234">DNA repair</keyword>
<dbReference type="InterPro" id="IPR016194">
    <property type="entry name" value="SPOC-like_C_dom_sf"/>
</dbReference>
<keyword evidence="12" id="KW-0779">Telomere</keyword>
<dbReference type="GO" id="GO:0042162">
    <property type="term" value="F:telomeric DNA binding"/>
    <property type="evidence" value="ECO:0007669"/>
    <property type="project" value="InterPro"/>
</dbReference>
<dbReference type="PANTHER" id="PTHR12604:SF2">
    <property type="entry name" value="X-RAY REPAIR CROSS-COMPLEMENTING PROTEIN 6"/>
    <property type="match status" value="1"/>
</dbReference>
<keyword evidence="9" id="KW-0378">Hydrolase</keyword>
<dbReference type="InterPro" id="IPR036465">
    <property type="entry name" value="vWFA_dom_sf"/>
</dbReference>
<dbReference type="GO" id="GO:0005524">
    <property type="term" value="F:ATP binding"/>
    <property type="evidence" value="ECO:0007669"/>
    <property type="project" value="UniProtKB-KW"/>
</dbReference>
<dbReference type="Gene3D" id="1.10.1600.10">
    <property type="match status" value="1"/>
</dbReference>
<evidence type="ECO:0000256" key="7">
    <source>
        <dbReference type="ARBA" id="ARBA00022741"/>
    </source>
</evidence>
<evidence type="ECO:0000256" key="3">
    <source>
        <dbReference type="ARBA" id="ARBA00005240"/>
    </source>
</evidence>
<dbReference type="GO" id="GO:0000723">
    <property type="term" value="P:telomere maintenance"/>
    <property type="evidence" value="ECO:0007669"/>
    <property type="project" value="InterPro"/>
</dbReference>
<dbReference type="Gene3D" id="3.40.50.410">
    <property type="entry name" value="von Willebrand factor, type A domain"/>
    <property type="match status" value="1"/>
</dbReference>
<reference evidence="19 20" key="1">
    <citation type="submission" date="2014-04" db="EMBL/GenBank/DDBJ databases">
        <authorList>
            <consortium name="DOE Joint Genome Institute"/>
            <person name="Kuo A."/>
            <person name="Zuccaro A."/>
            <person name="Kohler A."/>
            <person name="Nagy L.G."/>
            <person name="Floudas D."/>
            <person name="Copeland A."/>
            <person name="Barry K.W."/>
            <person name="Cichocki N."/>
            <person name="Veneault-Fourrey C."/>
            <person name="LaButti K."/>
            <person name="Lindquist E.A."/>
            <person name="Lipzen A."/>
            <person name="Lundell T."/>
            <person name="Morin E."/>
            <person name="Murat C."/>
            <person name="Sun H."/>
            <person name="Tunlid A."/>
            <person name="Henrissat B."/>
            <person name="Grigoriev I.V."/>
            <person name="Hibbett D.S."/>
            <person name="Martin F."/>
            <person name="Nordberg H.P."/>
            <person name="Cantor M.N."/>
            <person name="Hua S.X."/>
        </authorList>
    </citation>
    <scope>NUCLEOTIDE SEQUENCE [LARGE SCALE GENOMIC DNA]</scope>
    <source>
        <strain evidence="19 20">MAFF 305830</strain>
    </source>
</reference>
<accession>A0A0C3B982</accession>
<dbReference type="Proteomes" id="UP000054097">
    <property type="component" value="Unassembled WGS sequence"/>
</dbReference>
<dbReference type="InterPro" id="IPR047087">
    <property type="entry name" value="KU70_core_dom"/>
</dbReference>
<evidence type="ECO:0000256" key="5">
    <source>
        <dbReference type="ARBA" id="ARBA00021796"/>
    </source>
</evidence>
<dbReference type="Pfam" id="PF02735">
    <property type="entry name" value="Ku"/>
    <property type="match status" value="1"/>
</dbReference>
<evidence type="ECO:0000256" key="17">
    <source>
        <dbReference type="ARBA" id="ARBA00031811"/>
    </source>
</evidence>
<dbReference type="PIRSF" id="PIRSF003033">
    <property type="entry name" value="Ku70"/>
    <property type="match status" value="1"/>
</dbReference>
<dbReference type="GO" id="GO:0016787">
    <property type="term" value="F:hydrolase activity"/>
    <property type="evidence" value="ECO:0007669"/>
    <property type="project" value="UniProtKB-KW"/>
</dbReference>
<evidence type="ECO:0000256" key="13">
    <source>
        <dbReference type="ARBA" id="ARBA00023125"/>
    </source>
</evidence>
<comment type="similarity">
    <text evidence="3">Belongs to the ku70 family.</text>
</comment>
<evidence type="ECO:0000256" key="10">
    <source>
        <dbReference type="ARBA" id="ARBA00022806"/>
    </source>
</evidence>
<dbReference type="InterPro" id="IPR003034">
    <property type="entry name" value="SAP_dom"/>
</dbReference>
<keyword evidence="14" id="KW-0233">DNA recombination</keyword>
<evidence type="ECO:0000313" key="19">
    <source>
        <dbReference type="EMBL" id="KIM33380.1"/>
    </source>
</evidence>
<dbReference type="FunFam" id="2.40.290.10:FF:000001">
    <property type="entry name" value="X-ray repair cross complementing 6"/>
    <property type="match status" value="1"/>
</dbReference>
<dbReference type="PANTHER" id="PTHR12604">
    <property type="entry name" value="KU AUTOANTIGEN DNA HELICASE"/>
    <property type="match status" value="1"/>
</dbReference>
<dbReference type="Gene3D" id="2.40.290.10">
    <property type="match status" value="1"/>
</dbReference>
<evidence type="ECO:0000256" key="2">
    <source>
        <dbReference type="ARBA" id="ARBA00004574"/>
    </source>
</evidence>
<dbReference type="GO" id="GO:0006310">
    <property type="term" value="P:DNA recombination"/>
    <property type="evidence" value="ECO:0007669"/>
    <property type="project" value="UniProtKB-KW"/>
</dbReference>
<dbReference type="GO" id="GO:0003684">
    <property type="term" value="F:damaged DNA binding"/>
    <property type="evidence" value="ECO:0007669"/>
    <property type="project" value="InterPro"/>
</dbReference>
<evidence type="ECO:0000256" key="4">
    <source>
        <dbReference type="ARBA" id="ARBA00012551"/>
    </source>
</evidence>
<name>A0A0C3B982_SERVB</name>
<evidence type="ECO:0000256" key="15">
    <source>
        <dbReference type="ARBA" id="ARBA00023204"/>
    </source>
</evidence>
<dbReference type="InterPro" id="IPR005160">
    <property type="entry name" value="Ku_C"/>
</dbReference>
<dbReference type="AlphaFoldDB" id="A0A0C3B982"/>
<evidence type="ECO:0000256" key="9">
    <source>
        <dbReference type="ARBA" id="ARBA00022801"/>
    </source>
</evidence>
<dbReference type="SUPFAM" id="SSF68906">
    <property type="entry name" value="SAP domain"/>
    <property type="match status" value="1"/>
</dbReference>
<evidence type="ECO:0000256" key="12">
    <source>
        <dbReference type="ARBA" id="ARBA00022895"/>
    </source>
</evidence>
<keyword evidence="10" id="KW-0347">Helicase</keyword>
<dbReference type="HOGENOM" id="CLU_014815_3_0_1"/>
<dbReference type="InterPro" id="IPR036361">
    <property type="entry name" value="SAP_dom_sf"/>
</dbReference>
<keyword evidence="20" id="KW-1185">Reference proteome</keyword>
<dbReference type="EC" id="3.6.4.12" evidence="4"/>
<dbReference type="EMBL" id="KN824278">
    <property type="protein sequence ID" value="KIM33380.1"/>
    <property type="molecule type" value="Genomic_DNA"/>
</dbReference>